<evidence type="ECO:0000313" key="3">
    <source>
        <dbReference type="Proteomes" id="UP001291306"/>
    </source>
</evidence>
<feature type="domain" description="Bacterial Ig-like" evidence="1">
    <location>
        <begin position="53"/>
        <end position="107"/>
    </location>
</feature>
<evidence type="ECO:0000313" key="2">
    <source>
        <dbReference type="EMBL" id="MDZ5000735.1"/>
    </source>
</evidence>
<feature type="non-terminal residue" evidence="2">
    <location>
        <position position="181"/>
    </location>
</feature>
<gene>
    <name evidence="2" type="ORF">GNF79_17055</name>
</gene>
<comment type="caution">
    <text evidence="2">The sequence shown here is derived from an EMBL/GenBank/DDBJ whole genome shotgun (WGS) entry which is preliminary data.</text>
</comment>
<name>A0AAW9IDY1_CLOPF</name>
<evidence type="ECO:0000259" key="1">
    <source>
        <dbReference type="Pfam" id="PF07532"/>
    </source>
</evidence>
<accession>A0AAW9IDY1</accession>
<dbReference type="Proteomes" id="UP001291306">
    <property type="component" value="Unassembled WGS sequence"/>
</dbReference>
<reference evidence="2" key="1">
    <citation type="submission" date="2019-11" db="EMBL/GenBank/DDBJ databases">
        <title>Characterization of Clostridium perfringens isolates from swine manure treated agricultural soils.</title>
        <authorList>
            <person name="Wushke S.T."/>
        </authorList>
    </citation>
    <scope>NUCLEOTIDE SEQUENCE</scope>
    <source>
        <strain evidence="2">X26</strain>
    </source>
</reference>
<feature type="non-terminal residue" evidence="2">
    <location>
        <position position="1"/>
    </location>
</feature>
<protein>
    <recommendedName>
        <fullName evidence="1">Bacterial Ig-like domain-containing protein</fullName>
    </recommendedName>
</protein>
<dbReference type="AlphaFoldDB" id="A0AAW9IDY1"/>
<sequence length="181" mass="20552">LNTENNEPISFNGVNARYVRIMAKDSWGSAYWGLSEVMFTDGENRKIQSLEPESVSTVIERAPELPSKVTAILEDGNKRNVRVDWDAVDDSMYEKENEFIVYGSVYGSDIKAECKVIVEKCIQPKNKVTDVNITEQGGNATLTWKDPKNVDFEKIIVKYQNLKEIKTIEIDKNIQKLALSD</sequence>
<organism evidence="2 3">
    <name type="scientific">Clostridium perfringens</name>
    <dbReference type="NCBI Taxonomy" id="1502"/>
    <lineage>
        <taxon>Bacteria</taxon>
        <taxon>Bacillati</taxon>
        <taxon>Bacillota</taxon>
        <taxon>Clostridia</taxon>
        <taxon>Eubacteriales</taxon>
        <taxon>Clostridiaceae</taxon>
        <taxon>Clostridium</taxon>
    </lineage>
</organism>
<proteinExistence type="predicted"/>
<dbReference type="Pfam" id="PF07532">
    <property type="entry name" value="Big_4"/>
    <property type="match status" value="1"/>
</dbReference>
<dbReference type="InterPro" id="IPR011081">
    <property type="entry name" value="Big_4"/>
</dbReference>
<dbReference type="EMBL" id="WNVC01000626">
    <property type="protein sequence ID" value="MDZ5000735.1"/>
    <property type="molecule type" value="Genomic_DNA"/>
</dbReference>